<dbReference type="Gene3D" id="2.160.20.80">
    <property type="entry name" value="E3 ubiquitin-protein ligase SopA"/>
    <property type="match status" value="1"/>
</dbReference>
<reference evidence="2" key="1">
    <citation type="journal article" date="2018" name="Int. J. Syst. Evol. Microbiol.">
        <title>Jatrophihabitans telluris sp. nov., isolated from sediment soil of lava forest wetlands and the emended description of the genus Jatrophihabitans.</title>
        <authorList>
            <person name="Lee K.C."/>
            <person name="Suh M.K."/>
            <person name="Eom M.K."/>
            <person name="Kim K.K."/>
            <person name="Kim J.S."/>
            <person name="Kim D.S."/>
            <person name="Ko S.H."/>
            <person name="Shin Y.K."/>
            <person name="Lee J.S."/>
        </authorList>
    </citation>
    <scope>NUCLEOTIDE SEQUENCE</scope>
    <source>
        <strain evidence="2">N237</strain>
    </source>
</reference>
<feature type="compositionally biased region" description="Low complexity" evidence="1">
    <location>
        <begin position="1"/>
        <end position="13"/>
    </location>
</feature>
<reference evidence="2" key="2">
    <citation type="submission" date="2022-05" db="EMBL/GenBank/DDBJ databases">
        <authorList>
            <person name="Kim J.-S."/>
            <person name="Lee K."/>
            <person name="Suh M."/>
            <person name="Eom M."/>
            <person name="Kim J.-S."/>
            <person name="Kim D.-S."/>
            <person name="Ko S.-H."/>
            <person name="Shin Y."/>
            <person name="Lee J.-S."/>
        </authorList>
    </citation>
    <scope>NUCLEOTIDE SEQUENCE</scope>
    <source>
        <strain evidence="2">N237</strain>
    </source>
</reference>
<name>A0ABY4QYJ5_9ACTN</name>
<dbReference type="RefSeq" id="WP_249772249.1">
    <property type="nucleotide sequence ID" value="NZ_CP097332.1"/>
</dbReference>
<evidence type="ECO:0000313" key="3">
    <source>
        <dbReference type="Proteomes" id="UP001056336"/>
    </source>
</evidence>
<dbReference type="Pfam" id="PF00805">
    <property type="entry name" value="Pentapeptide"/>
    <property type="match status" value="1"/>
</dbReference>
<gene>
    <name evidence="2" type="ORF">M6D93_01010</name>
</gene>
<organism evidence="2 3">
    <name type="scientific">Jatrophihabitans telluris</name>
    <dbReference type="NCBI Taxonomy" id="2038343"/>
    <lineage>
        <taxon>Bacteria</taxon>
        <taxon>Bacillati</taxon>
        <taxon>Actinomycetota</taxon>
        <taxon>Actinomycetes</taxon>
        <taxon>Jatrophihabitantales</taxon>
        <taxon>Jatrophihabitantaceae</taxon>
        <taxon>Jatrophihabitans</taxon>
    </lineage>
</organism>
<proteinExistence type="predicted"/>
<sequence length="296" mass="30866">MAIAVPAPDGSAGSPPPQDTAPVGPAARFESDCGQCTGLCCVGLAFSASVDFAFDKPAGVACVNLARDDRCRIHASLTQEGFRGCTVFECLGAGPQISRHTFAGRSWRTSPETAGQMFAAFSLMRQLQELLWYLTQAAAFPDGALAQRPELAAVTARVEALIGAPADALLALDGAAIHREVYEVLLRVSRSVRAGLAADRRYRARADLAGAVLAGADLRGADLRGADLRGALLIGADLTGADLDRADVIGADLRGADVRGARLAGALFVTPMQLGGCTGDDRTTIPPNLRRPGHWC</sequence>
<evidence type="ECO:0000313" key="2">
    <source>
        <dbReference type="EMBL" id="UQX88595.1"/>
    </source>
</evidence>
<keyword evidence="3" id="KW-1185">Reference proteome</keyword>
<dbReference type="EMBL" id="CP097332">
    <property type="protein sequence ID" value="UQX88595.1"/>
    <property type="molecule type" value="Genomic_DNA"/>
</dbReference>
<dbReference type="SUPFAM" id="SSF141571">
    <property type="entry name" value="Pentapeptide repeat-like"/>
    <property type="match status" value="1"/>
</dbReference>
<dbReference type="PANTHER" id="PTHR14136:SF17">
    <property type="entry name" value="BTB_POZ DOMAIN-CONTAINING PROTEIN KCTD9"/>
    <property type="match status" value="1"/>
</dbReference>
<dbReference type="InterPro" id="IPR001646">
    <property type="entry name" value="5peptide_repeat"/>
</dbReference>
<dbReference type="PANTHER" id="PTHR14136">
    <property type="entry name" value="BTB_POZ DOMAIN-CONTAINING PROTEIN KCTD9"/>
    <property type="match status" value="1"/>
</dbReference>
<protein>
    <submittedName>
        <fullName evidence="2">Pentapeptide repeat-containing protein</fullName>
    </submittedName>
</protein>
<dbReference type="InterPro" id="IPR051082">
    <property type="entry name" value="Pentapeptide-BTB/POZ_domain"/>
</dbReference>
<evidence type="ECO:0000256" key="1">
    <source>
        <dbReference type="SAM" id="MobiDB-lite"/>
    </source>
</evidence>
<dbReference type="Proteomes" id="UP001056336">
    <property type="component" value="Chromosome"/>
</dbReference>
<feature type="region of interest" description="Disordered" evidence="1">
    <location>
        <begin position="1"/>
        <end position="25"/>
    </location>
</feature>
<accession>A0ABY4QYJ5</accession>